<keyword evidence="3" id="KW-1185">Reference proteome</keyword>
<evidence type="ECO:0000256" key="1">
    <source>
        <dbReference type="SAM" id="Phobius"/>
    </source>
</evidence>
<feature type="transmembrane region" description="Helical" evidence="1">
    <location>
        <begin position="6"/>
        <end position="25"/>
    </location>
</feature>
<keyword evidence="1" id="KW-1133">Transmembrane helix</keyword>
<protein>
    <submittedName>
        <fullName evidence="2">Membrane protein</fullName>
    </submittedName>
</protein>
<sequence>MNALRIVVYSALWALNIGLLLLINASHFNFELILFALTIPIATLFFILITRRGNPSNDLTTSFWSFNINEFNFWEKALIVVAIVSYLVPLKIALWITALVAMILIGDRLKRKRIGITGSNMFRLLWQLLIFNLFFMMIFLGVK</sequence>
<feature type="transmembrane region" description="Helical" evidence="1">
    <location>
        <begin position="32"/>
        <end position="49"/>
    </location>
</feature>
<dbReference type="Proteomes" id="UP000005444">
    <property type="component" value="Chromosome"/>
</dbReference>
<dbReference type="HOGENOM" id="CLU_1804363_0_0_9"/>
<dbReference type="RefSeq" id="WP_014214815.1">
    <property type="nucleotide sequence ID" value="NC_016605.1"/>
</dbReference>
<accession>G8PAQ8</accession>
<feature type="transmembrane region" description="Helical" evidence="1">
    <location>
        <begin position="124"/>
        <end position="142"/>
    </location>
</feature>
<keyword evidence="1" id="KW-0472">Membrane</keyword>
<keyword evidence="1" id="KW-0812">Transmembrane</keyword>
<feature type="transmembrane region" description="Helical" evidence="1">
    <location>
        <begin position="77"/>
        <end position="104"/>
    </location>
</feature>
<proteinExistence type="predicted"/>
<dbReference type="EMBL" id="CP003137">
    <property type="protein sequence ID" value="AEV94617.1"/>
    <property type="molecule type" value="Genomic_DNA"/>
</dbReference>
<name>G8PAQ8_PEDCP</name>
<organism evidence="2 3">
    <name type="scientific">Pediococcus claussenii (strain ATCC BAA-344 / DSM 14800 / JCM 18046 / KCTC 3811 / LMG 21948 / P06)</name>
    <dbReference type="NCBI Taxonomy" id="701521"/>
    <lineage>
        <taxon>Bacteria</taxon>
        <taxon>Bacillati</taxon>
        <taxon>Bacillota</taxon>
        <taxon>Bacilli</taxon>
        <taxon>Lactobacillales</taxon>
        <taxon>Lactobacillaceae</taxon>
        <taxon>Pediococcus</taxon>
    </lineage>
</organism>
<dbReference type="KEGG" id="pce:PECL_305"/>
<dbReference type="AlphaFoldDB" id="G8PAQ8"/>
<evidence type="ECO:0000313" key="2">
    <source>
        <dbReference type="EMBL" id="AEV94617.1"/>
    </source>
</evidence>
<dbReference type="PATRIC" id="fig|701521.8.peg.285"/>
<reference evidence="2 3" key="1">
    <citation type="journal article" date="2012" name="J. Bacteriol.">
        <title>Complete Genome Sequence of the Beer Spoilage Organism Pediococcus claussenii ATCC BAA-344T.</title>
        <authorList>
            <person name="Pittet V."/>
            <person name="Abegunde T."/>
            <person name="Marfleet T."/>
            <person name="Haakensen M."/>
            <person name="Morrow K."/>
            <person name="Jayaprakash T."/>
            <person name="Schroeder K."/>
            <person name="Trost B."/>
            <person name="Byrns S."/>
            <person name="Bergsveinson J."/>
            <person name="Kusalik A."/>
            <person name="Ziola B."/>
        </authorList>
    </citation>
    <scope>NUCLEOTIDE SEQUENCE [LARGE SCALE GENOMIC DNA]</scope>
    <source>
        <strain evidence="2 3">ATCC BAA-344</strain>
    </source>
</reference>
<gene>
    <name evidence="2" type="ordered locus">PECL_305</name>
</gene>
<evidence type="ECO:0000313" key="3">
    <source>
        <dbReference type="Proteomes" id="UP000005444"/>
    </source>
</evidence>